<keyword evidence="1" id="KW-1133">Transmembrane helix</keyword>
<evidence type="ECO:0000313" key="2">
    <source>
        <dbReference type="EMBL" id="CAI9772590.1"/>
    </source>
</evidence>
<dbReference type="Proteomes" id="UP000834106">
    <property type="component" value="Chromosome 12"/>
</dbReference>
<sequence length="100" mass="11030">MKRVIDVVAIGLLFLGKILNLKRDDGFQMNEVIVALWDIMGLWPLVYSMLLLPTGRRGRKRLLASSLVSDSIFRAISLSSPMVSFSAVPVSPCPAVLDDK</sequence>
<accession>A0AAD1ZSQ8</accession>
<reference evidence="2" key="1">
    <citation type="submission" date="2023-05" db="EMBL/GenBank/DDBJ databases">
        <authorList>
            <person name="Huff M."/>
        </authorList>
    </citation>
    <scope>NUCLEOTIDE SEQUENCE</scope>
</reference>
<name>A0AAD1ZSQ8_9LAMI</name>
<evidence type="ECO:0000313" key="3">
    <source>
        <dbReference type="Proteomes" id="UP000834106"/>
    </source>
</evidence>
<keyword evidence="1" id="KW-0812">Transmembrane</keyword>
<dbReference type="PANTHER" id="PTHR36009:SF3">
    <property type="entry name" value="TRANSMEMBRANE PROTEIN"/>
    <property type="match status" value="1"/>
</dbReference>
<gene>
    <name evidence="2" type="ORF">FPE_LOCUS20020</name>
</gene>
<evidence type="ECO:0000256" key="1">
    <source>
        <dbReference type="SAM" id="Phobius"/>
    </source>
</evidence>
<keyword evidence="1" id="KW-0472">Membrane</keyword>
<feature type="transmembrane region" description="Helical" evidence="1">
    <location>
        <begin position="33"/>
        <end position="52"/>
    </location>
</feature>
<dbReference type="PANTHER" id="PTHR36009">
    <property type="match status" value="1"/>
</dbReference>
<protein>
    <submittedName>
        <fullName evidence="2">Uncharacterized protein</fullName>
    </submittedName>
</protein>
<dbReference type="EMBL" id="OU503047">
    <property type="protein sequence ID" value="CAI9772590.1"/>
    <property type="molecule type" value="Genomic_DNA"/>
</dbReference>
<keyword evidence="3" id="KW-1185">Reference proteome</keyword>
<dbReference type="AlphaFoldDB" id="A0AAD1ZSQ8"/>
<proteinExistence type="predicted"/>
<organism evidence="2 3">
    <name type="scientific">Fraxinus pennsylvanica</name>
    <dbReference type="NCBI Taxonomy" id="56036"/>
    <lineage>
        <taxon>Eukaryota</taxon>
        <taxon>Viridiplantae</taxon>
        <taxon>Streptophyta</taxon>
        <taxon>Embryophyta</taxon>
        <taxon>Tracheophyta</taxon>
        <taxon>Spermatophyta</taxon>
        <taxon>Magnoliopsida</taxon>
        <taxon>eudicotyledons</taxon>
        <taxon>Gunneridae</taxon>
        <taxon>Pentapetalae</taxon>
        <taxon>asterids</taxon>
        <taxon>lamiids</taxon>
        <taxon>Lamiales</taxon>
        <taxon>Oleaceae</taxon>
        <taxon>Oleeae</taxon>
        <taxon>Fraxinus</taxon>
    </lineage>
</organism>